<feature type="domain" description="LysM" evidence="1">
    <location>
        <begin position="76"/>
        <end position="119"/>
    </location>
</feature>
<dbReference type="EMBL" id="WJYA01000003">
    <property type="protein sequence ID" value="MTE25877.1"/>
    <property type="molecule type" value="Genomic_DNA"/>
</dbReference>
<dbReference type="InterPro" id="IPR018392">
    <property type="entry name" value="LysM"/>
</dbReference>
<dbReference type="PANTHER" id="PTHR33734:SF22">
    <property type="entry name" value="MEMBRANE-BOUND LYTIC MUREIN TRANSGLYCOSYLASE D"/>
    <property type="match status" value="1"/>
</dbReference>
<comment type="caution">
    <text evidence="2">The sequence shown here is derived from an EMBL/GenBank/DDBJ whole genome shotgun (WGS) entry which is preliminary data.</text>
</comment>
<organism evidence="2 3">
    <name type="scientific">Winogradskyella ouciana</name>
    <dbReference type="NCBI Taxonomy" id="2608631"/>
    <lineage>
        <taxon>Bacteria</taxon>
        <taxon>Pseudomonadati</taxon>
        <taxon>Bacteroidota</taxon>
        <taxon>Flavobacteriia</taxon>
        <taxon>Flavobacteriales</taxon>
        <taxon>Flavobacteriaceae</taxon>
        <taxon>Winogradskyella</taxon>
    </lineage>
</organism>
<dbReference type="GO" id="GO:0008932">
    <property type="term" value="F:lytic endotransglycosylase activity"/>
    <property type="evidence" value="ECO:0007669"/>
    <property type="project" value="TreeGrafter"/>
</dbReference>
<dbReference type="Pfam" id="PF01476">
    <property type="entry name" value="LysM"/>
    <property type="match status" value="3"/>
</dbReference>
<name>A0A7K1G9B7_9FLAO</name>
<protein>
    <submittedName>
        <fullName evidence="2">LysM peptidoglycan-binding domain-containing protein</fullName>
    </submittedName>
</protein>
<dbReference type="RefSeq" id="WP_155087722.1">
    <property type="nucleotide sequence ID" value="NZ_WJYA01000003.1"/>
</dbReference>
<dbReference type="AlphaFoldDB" id="A0A7K1G9B7"/>
<dbReference type="Gene3D" id="3.10.350.10">
    <property type="entry name" value="LysM domain"/>
    <property type="match status" value="3"/>
</dbReference>
<proteinExistence type="predicted"/>
<sequence>MQRNFKLILSIVVVLLAGALAFGQEEKVEYKDVVLDGKPAKLNVVTGEITLVDPKPDKKPKVSKADNFEKEEINSNFHIVEENETLLDIANRYNTTLTELKRVNNLESTLVEKGQKLRVRNFDVVEIEEAKPEVLTQPSTSKAKTKSSSDFHIVEKGQTLYSLANRYGLTVSELKQQNDLTSNLIKVGQELRVANFNSNIGKSDLSVWTVSKGDTLYSIAKKNGLSVEQLKSFNGLTSNLIKVGQVLRLQ</sequence>
<dbReference type="InterPro" id="IPR036779">
    <property type="entry name" value="LysM_dom_sf"/>
</dbReference>
<keyword evidence="3" id="KW-1185">Reference proteome</keyword>
<accession>A0A7K1G9B7</accession>
<evidence type="ECO:0000313" key="2">
    <source>
        <dbReference type="EMBL" id="MTE25877.1"/>
    </source>
</evidence>
<dbReference type="Proteomes" id="UP000447545">
    <property type="component" value="Unassembled WGS sequence"/>
</dbReference>
<evidence type="ECO:0000259" key="1">
    <source>
        <dbReference type="PROSITE" id="PS51782"/>
    </source>
</evidence>
<reference evidence="2 3" key="1">
    <citation type="submission" date="2019-11" db="EMBL/GenBank/DDBJ databases">
        <title>Winogradskyella ouciana sp. nov., isolated from the hadal seawater of the Mariana Trench.</title>
        <authorList>
            <person name="Liu R."/>
        </authorList>
    </citation>
    <scope>NUCLEOTIDE SEQUENCE [LARGE SCALE GENOMIC DNA]</scope>
    <source>
        <strain evidence="2 3">ZXX205</strain>
    </source>
</reference>
<dbReference type="PANTHER" id="PTHR33734">
    <property type="entry name" value="LYSM DOMAIN-CONTAINING GPI-ANCHORED PROTEIN 2"/>
    <property type="match status" value="1"/>
</dbReference>
<dbReference type="SUPFAM" id="SSF54106">
    <property type="entry name" value="LysM domain"/>
    <property type="match status" value="3"/>
</dbReference>
<gene>
    <name evidence="2" type="ORF">F1003_02935</name>
</gene>
<feature type="domain" description="LysM" evidence="1">
    <location>
        <begin position="206"/>
        <end position="249"/>
    </location>
</feature>
<feature type="domain" description="LysM" evidence="1">
    <location>
        <begin position="150"/>
        <end position="193"/>
    </location>
</feature>
<dbReference type="SMART" id="SM00257">
    <property type="entry name" value="LysM"/>
    <property type="match status" value="3"/>
</dbReference>
<dbReference type="PROSITE" id="PS51782">
    <property type="entry name" value="LYSM"/>
    <property type="match status" value="3"/>
</dbReference>
<dbReference type="CDD" id="cd00118">
    <property type="entry name" value="LysM"/>
    <property type="match status" value="3"/>
</dbReference>
<evidence type="ECO:0000313" key="3">
    <source>
        <dbReference type="Proteomes" id="UP000447545"/>
    </source>
</evidence>